<dbReference type="GO" id="GO:0003700">
    <property type="term" value="F:DNA-binding transcription factor activity"/>
    <property type="evidence" value="ECO:0007669"/>
    <property type="project" value="InterPro"/>
</dbReference>
<dbReference type="Proteomes" id="UP000547209">
    <property type="component" value="Unassembled WGS sequence"/>
</dbReference>
<dbReference type="GO" id="GO:0043565">
    <property type="term" value="F:sequence-specific DNA binding"/>
    <property type="evidence" value="ECO:0007669"/>
    <property type="project" value="InterPro"/>
</dbReference>
<dbReference type="InterPro" id="IPR018060">
    <property type="entry name" value="HTH_AraC"/>
</dbReference>
<dbReference type="PROSITE" id="PS01124">
    <property type="entry name" value="HTH_ARAC_FAMILY_2"/>
    <property type="match status" value="1"/>
</dbReference>
<evidence type="ECO:0000259" key="4">
    <source>
        <dbReference type="PROSITE" id="PS01124"/>
    </source>
</evidence>
<dbReference type="InterPro" id="IPR050204">
    <property type="entry name" value="AraC_XylS_family_regulators"/>
</dbReference>
<dbReference type="Pfam" id="PF20240">
    <property type="entry name" value="DUF6597"/>
    <property type="match status" value="1"/>
</dbReference>
<dbReference type="Gene3D" id="1.10.10.60">
    <property type="entry name" value="Homeodomain-like"/>
    <property type="match status" value="1"/>
</dbReference>
<name>A0A7X0RTX7_9BACL</name>
<keyword evidence="6" id="KW-1185">Reference proteome</keyword>
<dbReference type="AlphaFoldDB" id="A0A7X0RTX7"/>
<sequence length="276" mass="31227">MSNLAIRRLSPSPVLKEYIKDIWVFESSGRLGKAEMQTIAPNGAVKLLLHYEGHLVGRIGEHASLMAKHQLFVAGVSDCPTIADFDRGKPFGCISIELNPAAAYRLLAVPQHELRNTIVTFGELIGTPAARILEERMYLASNPEDKAVLLQEYLIWALNRTERDETFEHVAAAIMNARGLISMAALSHETGRSDRWLRAKFAERLGIGPKAFSSIVRFQSCFQALLRDKSGFLQSRHFNDHYYDQAHFIKEFKRFIGYSPTRYTALQNDVGEIIYR</sequence>
<comment type="caution">
    <text evidence="5">The sequence shown here is derived from an EMBL/GenBank/DDBJ whole genome shotgun (WGS) entry which is preliminary data.</text>
</comment>
<accession>A0A7X0RTX7</accession>
<dbReference type="PANTHER" id="PTHR46796:SF13">
    <property type="entry name" value="HTH-TYPE TRANSCRIPTIONAL ACTIVATOR RHAS"/>
    <property type="match status" value="1"/>
</dbReference>
<keyword evidence="2" id="KW-0238">DNA-binding</keyword>
<proteinExistence type="predicted"/>
<dbReference type="PANTHER" id="PTHR46796">
    <property type="entry name" value="HTH-TYPE TRANSCRIPTIONAL ACTIVATOR RHAS-RELATED"/>
    <property type="match status" value="1"/>
</dbReference>
<dbReference type="InterPro" id="IPR046532">
    <property type="entry name" value="DUF6597"/>
</dbReference>
<evidence type="ECO:0000313" key="6">
    <source>
        <dbReference type="Proteomes" id="UP000547209"/>
    </source>
</evidence>
<feature type="domain" description="HTH araC/xylS-type" evidence="4">
    <location>
        <begin position="164"/>
        <end position="266"/>
    </location>
</feature>
<gene>
    <name evidence="5" type="ORF">H7C19_23515</name>
</gene>
<evidence type="ECO:0000313" key="5">
    <source>
        <dbReference type="EMBL" id="MBB6673653.1"/>
    </source>
</evidence>
<protein>
    <submittedName>
        <fullName evidence="5">Helix-turn-helix transcriptional regulator</fullName>
    </submittedName>
</protein>
<organism evidence="5 6">
    <name type="scientific">Cohnella nanjingensis</name>
    <dbReference type="NCBI Taxonomy" id="1387779"/>
    <lineage>
        <taxon>Bacteria</taxon>
        <taxon>Bacillati</taxon>
        <taxon>Bacillota</taxon>
        <taxon>Bacilli</taxon>
        <taxon>Bacillales</taxon>
        <taxon>Paenibacillaceae</taxon>
        <taxon>Cohnella</taxon>
    </lineage>
</organism>
<evidence type="ECO:0000256" key="1">
    <source>
        <dbReference type="ARBA" id="ARBA00023015"/>
    </source>
</evidence>
<evidence type="ECO:0000256" key="2">
    <source>
        <dbReference type="ARBA" id="ARBA00023125"/>
    </source>
</evidence>
<dbReference type="RefSeq" id="WP_185671517.1">
    <property type="nucleotide sequence ID" value="NZ_JACJVP010000041.1"/>
</dbReference>
<keyword evidence="3" id="KW-0804">Transcription</keyword>
<keyword evidence="1" id="KW-0805">Transcription regulation</keyword>
<reference evidence="5 6" key="1">
    <citation type="submission" date="2020-08" db="EMBL/GenBank/DDBJ databases">
        <title>Cohnella phylogeny.</title>
        <authorList>
            <person name="Dunlap C."/>
        </authorList>
    </citation>
    <scope>NUCLEOTIDE SEQUENCE [LARGE SCALE GENOMIC DNA]</scope>
    <source>
        <strain evidence="5 6">DSM 28246</strain>
    </source>
</reference>
<dbReference type="EMBL" id="JACJVP010000041">
    <property type="protein sequence ID" value="MBB6673653.1"/>
    <property type="molecule type" value="Genomic_DNA"/>
</dbReference>
<evidence type="ECO:0000256" key="3">
    <source>
        <dbReference type="ARBA" id="ARBA00023163"/>
    </source>
</evidence>